<evidence type="ECO:0000256" key="1">
    <source>
        <dbReference type="SAM" id="MobiDB-lite"/>
    </source>
</evidence>
<accession>A0A9D4LPH4</accession>
<reference evidence="2" key="1">
    <citation type="journal article" date="2019" name="bioRxiv">
        <title>The Genome of the Zebra Mussel, Dreissena polymorpha: A Resource for Invasive Species Research.</title>
        <authorList>
            <person name="McCartney M.A."/>
            <person name="Auch B."/>
            <person name="Kono T."/>
            <person name="Mallez S."/>
            <person name="Zhang Y."/>
            <person name="Obille A."/>
            <person name="Becker A."/>
            <person name="Abrahante J.E."/>
            <person name="Garbe J."/>
            <person name="Badalamenti J.P."/>
            <person name="Herman A."/>
            <person name="Mangelson H."/>
            <person name="Liachko I."/>
            <person name="Sullivan S."/>
            <person name="Sone E.D."/>
            <person name="Koren S."/>
            <person name="Silverstein K.A.T."/>
            <person name="Beckman K.B."/>
            <person name="Gohl D.M."/>
        </authorList>
    </citation>
    <scope>NUCLEOTIDE SEQUENCE</scope>
    <source>
        <strain evidence="2">Duluth1</strain>
        <tissue evidence="2">Whole animal</tissue>
    </source>
</reference>
<sequence>MAKKVKNKYNIKVERNAQRRGKRTTTTSEAWYCNAHGLGLGLTPNTNPNLTITQDQPEKLQIKADSPPPKTVIQTSTLTATSNGTLPATPSYSGQYHPPNLQFMTPNKQGILTNGSNQYPTRNPYYATSPTTPLP</sequence>
<gene>
    <name evidence="2" type="ORF">DPMN_024404</name>
</gene>
<name>A0A9D4LPH4_DREPO</name>
<comment type="caution">
    <text evidence="2">The sequence shown here is derived from an EMBL/GenBank/DDBJ whole genome shotgun (WGS) entry which is preliminary data.</text>
</comment>
<dbReference type="EMBL" id="JAIWYP010000002">
    <property type="protein sequence ID" value="KAH3861474.1"/>
    <property type="molecule type" value="Genomic_DNA"/>
</dbReference>
<protein>
    <submittedName>
        <fullName evidence="2">Uncharacterized protein</fullName>
    </submittedName>
</protein>
<evidence type="ECO:0000313" key="2">
    <source>
        <dbReference type="EMBL" id="KAH3861474.1"/>
    </source>
</evidence>
<evidence type="ECO:0000313" key="3">
    <source>
        <dbReference type="Proteomes" id="UP000828390"/>
    </source>
</evidence>
<feature type="region of interest" description="Disordered" evidence="1">
    <location>
        <begin position="79"/>
        <end position="135"/>
    </location>
</feature>
<reference evidence="2" key="2">
    <citation type="submission" date="2020-11" db="EMBL/GenBank/DDBJ databases">
        <authorList>
            <person name="McCartney M.A."/>
            <person name="Auch B."/>
            <person name="Kono T."/>
            <person name="Mallez S."/>
            <person name="Becker A."/>
            <person name="Gohl D.M."/>
            <person name="Silverstein K.A.T."/>
            <person name="Koren S."/>
            <person name="Bechman K.B."/>
            <person name="Herman A."/>
            <person name="Abrahante J.E."/>
            <person name="Garbe J."/>
        </authorList>
    </citation>
    <scope>NUCLEOTIDE SEQUENCE</scope>
    <source>
        <strain evidence="2">Duluth1</strain>
        <tissue evidence="2">Whole animal</tissue>
    </source>
</reference>
<dbReference type="AlphaFoldDB" id="A0A9D4LPH4"/>
<feature type="compositionally biased region" description="Polar residues" evidence="1">
    <location>
        <begin position="79"/>
        <end position="94"/>
    </location>
</feature>
<proteinExistence type="predicted"/>
<feature type="compositionally biased region" description="Polar residues" evidence="1">
    <location>
        <begin position="102"/>
        <end position="135"/>
    </location>
</feature>
<dbReference type="Proteomes" id="UP000828390">
    <property type="component" value="Unassembled WGS sequence"/>
</dbReference>
<organism evidence="2 3">
    <name type="scientific">Dreissena polymorpha</name>
    <name type="common">Zebra mussel</name>
    <name type="synonym">Mytilus polymorpha</name>
    <dbReference type="NCBI Taxonomy" id="45954"/>
    <lineage>
        <taxon>Eukaryota</taxon>
        <taxon>Metazoa</taxon>
        <taxon>Spiralia</taxon>
        <taxon>Lophotrochozoa</taxon>
        <taxon>Mollusca</taxon>
        <taxon>Bivalvia</taxon>
        <taxon>Autobranchia</taxon>
        <taxon>Heteroconchia</taxon>
        <taxon>Euheterodonta</taxon>
        <taxon>Imparidentia</taxon>
        <taxon>Neoheterodontei</taxon>
        <taxon>Myida</taxon>
        <taxon>Dreissenoidea</taxon>
        <taxon>Dreissenidae</taxon>
        <taxon>Dreissena</taxon>
    </lineage>
</organism>
<keyword evidence="3" id="KW-1185">Reference proteome</keyword>